<dbReference type="EMBL" id="AGNL01004197">
    <property type="protein sequence ID" value="EJK73815.1"/>
    <property type="molecule type" value="Genomic_DNA"/>
</dbReference>
<reference evidence="5 6" key="1">
    <citation type="journal article" date="2012" name="Genome Biol.">
        <title>Genome and low-iron response of an oceanic diatom adapted to chronic iron limitation.</title>
        <authorList>
            <person name="Lommer M."/>
            <person name="Specht M."/>
            <person name="Roy A.S."/>
            <person name="Kraemer L."/>
            <person name="Andreson R."/>
            <person name="Gutowska M.A."/>
            <person name="Wolf J."/>
            <person name="Bergner S.V."/>
            <person name="Schilhabel M.B."/>
            <person name="Klostermeier U.C."/>
            <person name="Beiko R.G."/>
            <person name="Rosenstiel P."/>
            <person name="Hippler M."/>
            <person name="Laroche J."/>
        </authorList>
    </citation>
    <scope>NUCLEOTIDE SEQUENCE [LARGE SCALE GENOMIC DNA]</scope>
    <source>
        <strain evidence="5 6">CCMP1005</strain>
    </source>
</reference>
<keyword evidence="2 3" id="KW-0413">Isomerase</keyword>
<dbReference type="GO" id="GO:0016018">
    <property type="term" value="F:cyclosporin A binding"/>
    <property type="evidence" value="ECO:0007669"/>
    <property type="project" value="TreeGrafter"/>
</dbReference>
<dbReference type="Pfam" id="PF00160">
    <property type="entry name" value="Pro_isomerase"/>
    <property type="match status" value="1"/>
</dbReference>
<evidence type="ECO:0000259" key="4">
    <source>
        <dbReference type="PROSITE" id="PS50072"/>
    </source>
</evidence>
<comment type="catalytic activity">
    <reaction evidence="3">
        <text>[protein]-peptidylproline (omega=180) = [protein]-peptidylproline (omega=0)</text>
        <dbReference type="Rhea" id="RHEA:16237"/>
        <dbReference type="Rhea" id="RHEA-COMP:10747"/>
        <dbReference type="Rhea" id="RHEA-COMP:10748"/>
        <dbReference type="ChEBI" id="CHEBI:83833"/>
        <dbReference type="ChEBI" id="CHEBI:83834"/>
        <dbReference type="EC" id="5.2.1.8"/>
    </reaction>
</comment>
<protein>
    <recommendedName>
        <fullName evidence="3">Peptidyl-prolyl cis-trans isomerase</fullName>
        <shortName evidence="3">PPIase</shortName>
        <ecNumber evidence="3">5.2.1.8</ecNumber>
    </recommendedName>
</protein>
<sequence length="207" mass="21854">MAPAFGRRAIAADVVDAKATAIDPSVAPPRVTSKVYLDVKFAKYKEPKRLVIGLFGEAMPRAAENFASLCAGDNAGGRSYAGTRFYRALSGNSIQGGAIGSPNTGRSGLSSLEDGATFPPDNFDIKHSTQGLVSAVRNPNGEIDSRFFVQTEDDAGWADGRYAAFGIVLEEGGGMDLVRRISNVDVQTPQNSPKDPITIVACGRLDV</sequence>
<accession>K0T8A9</accession>
<dbReference type="InterPro" id="IPR029000">
    <property type="entry name" value="Cyclophilin-like_dom_sf"/>
</dbReference>
<dbReference type="PANTHER" id="PTHR11071">
    <property type="entry name" value="PEPTIDYL-PROLYL CIS-TRANS ISOMERASE"/>
    <property type="match status" value="1"/>
</dbReference>
<dbReference type="SUPFAM" id="SSF50891">
    <property type="entry name" value="Cyclophilin-like"/>
    <property type="match status" value="1"/>
</dbReference>
<dbReference type="AlphaFoldDB" id="K0T8A9"/>
<dbReference type="PIRSF" id="PIRSF001467">
    <property type="entry name" value="Peptidylpro_ismrse"/>
    <property type="match status" value="1"/>
</dbReference>
<dbReference type="PANTHER" id="PTHR11071:SF561">
    <property type="entry name" value="PEPTIDYL-PROLYL CIS-TRANS ISOMERASE D-RELATED"/>
    <property type="match status" value="1"/>
</dbReference>
<evidence type="ECO:0000313" key="5">
    <source>
        <dbReference type="EMBL" id="EJK73815.1"/>
    </source>
</evidence>
<comment type="function">
    <text evidence="3">PPIases accelerate the folding of proteins. It catalyzes the cis-trans isomerization of proline imidic peptide bonds in oligopeptides.</text>
</comment>
<dbReference type="InterPro" id="IPR024936">
    <property type="entry name" value="Cyclophilin-type_PPIase"/>
</dbReference>
<proteinExistence type="inferred from homology"/>
<dbReference type="PROSITE" id="PS50072">
    <property type="entry name" value="CSA_PPIASE_2"/>
    <property type="match status" value="1"/>
</dbReference>
<dbReference type="EC" id="5.2.1.8" evidence="3"/>
<gene>
    <name evidence="5" type="ORF">THAOC_04545</name>
</gene>
<keyword evidence="6" id="KW-1185">Reference proteome</keyword>
<evidence type="ECO:0000256" key="2">
    <source>
        <dbReference type="ARBA" id="ARBA00023235"/>
    </source>
</evidence>
<dbReference type="eggNOG" id="KOG0880">
    <property type="taxonomic scope" value="Eukaryota"/>
</dbReference>
<dbReference type="Proteomes" id="UP000266841">
    <property type="component" value="Unassembled WGS sequence"/>
</dbReference>
<comment type="similarity">
    <text evidence="3">Belongs to the cyclophilin-type PPIase family.</text>
</comment>
<evidence type="ECO:0000256" key="1">
    <source>
        <dbReference type="ARBA" id="ARBA00023110"/>
    </source>
</evidence>
<dbReference type="InterPro" id="IPR002130">
    <property type="entry name" value="Cyclophilin-type_PPIase_dom"/>
</dbReference>
<dbReference type="GO" id="GO:0003755">
    <property type="term" value="F:peptidyl-prolyl cis-trans isomerase activity"/>
    <property type="evidence" value="ECO:0007669"/>
    <property type="project" value="UniProtKB-UniRule"/>
</dbReference>
<dbReference type="PRINTS" id="PR00153">
    <property type="entry name" value="CSAPPISMRASE"/>
</dbReference>
<name>K0T8A9_THAOC</name>
<dbReference type="Gene3D" id="2.40.100.10">
    <property type="entry name" value="Cyclophilin-like"/>
    <property type="match status" value="1"/>
</dbReference>
<organism evidence="5 6">
    <name type="scientific">Thalassiosira oceanica</name>
    <name type="common">Marine diatom</name>
    <dbReference type="NCBI Taxonomy" id="159749"/>
    <lineage>
        <taxon>Eukaryota</taxon>
        <taxon>Sar</taxon>
        <taxon>Stramenopiles</taxon>
        <taxon>Ochrophyta</taxon>
        <taxon>Bacillariophyta</taxon>
        <taxon>Coscinodiscophyceae</taxon>
        <taxon>Thalassiosirophycidae</taxon>
        <taxon>Thalassiosirales</taxon>
        <taxon>Thalassiosiraceae</taxon>
        <taxon>Thalassiosira</taxon>
    </lineage>
</organism>
<dbReference type="GO" id="GO:0005737">
    <property type="term" value="C:cytoplasm"/>
    <property type="evidence" value="ECO:0007669"/>
    <property type="project" value="TreeGrafter"/>
</dbReference>
<keyword evidence="1 3" id="KW-0697">Rotamase</keyword>
<dbReference type="GO" id="GO:0006457">
    <property type="term" value="P:protein folding"/>
    <property type="evidence" value="ECO:0007669"/>
    <property type="project" value="TreeGrafter"/>
</dbReference>
<evidence type="ECO:0000313" key="6">
    <source>
        <dbReference type="Proteomes" id="UP000266841"/>
    </source>
</evidence>
<feature type="domain" description="PPIase cyclophilin-type" evidence="4">
    <location>
        <begin position="49"/>
        <end position="204"/>
    </location>
</feature>
<evidence type="ECO:0000256" key="3">
    <source>
        <dbReference type="RuleBase" id="RU363019"/>
    </source>
</evidence>
<dbReference type="OMA" id="ISMCHAR"/>
<comment type="caution">
    <text evidence="5">The sequence shown here is derived from an EMBL/GenBank/DDBJ whole genome shotgun (WGS) entry which is preliminary data.</text>
</comment>
<dbReference type="OrthoDB" id="193499at2759"/>